<feature type="domain" description="Septum formation-related" evidence="1">
    <location>
        <begin position="53"/>
        <end position="150"/>
    </location>
</feature>
<organism evidence="2">
    <name type="scientific">freshwater metagenome</name>
    <dbReference type="NCBI Taxonomy" id="449393"/>
    <lineage>
        <taxon>unclassified sequences</taxon>
        <taxon>metagenomes</taxon>
        <taxon>ecological metagenomes</taxon>
    </lineage>
</organism>
<dbReference type="InterPro" id="IPR026004">
    <property type="entry name" value="Septum_form"/>
</dbReference>
<name>A0A6J6G9K5_9ZZZZ</name>
<evidence type="ECO:0000313" key="2">
    <source>
        <dbReference type="EMBL" id="CAB4593478.1"/>
    </source>
</evidence>
<gene>
    <name evidence="2" type="ORF">UFOPK1788_00662</name>
</gene>
<proteinExistence type="predicted"/>
<dbReference type="PROSITE" id="PS51257">
    <property type="entry name" value="PROKAR_LIPOPROTEIN"/>
    <property type="match status" value="1"/>
</dbReference>
<reference evidence="2" key="1">
    <citation type="submission" date="2020-05" db="EMBL/GenBank/DDBJ databases">
        <authorList>
            <person name="Chiriac C."/>
            <person name="Salcher M."/>
            <person name="Ghai R."/>
            <person name="Kavagutti S V."/>
        </authorList>
    </citation>
    <scope>NUCLEOTIDE SEQUENCE</scope>
</reference>
<accession>A0A6J6G9K5</accession>
<dbReference type="Pfam" id="PF13845">
    <property type="entry name" value="Septum_form"/>
    <property type="match status" value="1"/>
</dbReference>
<sequence>MRFRLTAASSVAIALAIGVSGCTTLGTLYEAYGPKPSATPIATPSFAPTGLIVLETGDCLDRAALEDDDRDTDPFVDCAEPHDLEVYVSYDLEGTREYPSVETIVADATAQCASYFTPFVGLDFGISILDFVFYYPTETSWAAGDRGVNCAVFDPYGSVEGTLKGAAY</sequence>
<dbReference type="EMBL" id="CAEZUE010000074">
    <property type="protein sequence ID" value="CAB4593478.1"/>
    <property type="molecule type" value="Genomic_DNA"/>
</dbReference>
<protein>
    <submittedName>
        <fullName evidence="2">Unannotated protein</fullName>
    </submittedName>
</protein>
<evidence type="ECO:0000259" key="1">
    <source>
        <dbReference type="Pfam" id="PF13845"/>
    </source>
</evidence>
<dbReference type="AlphaFoldDB" id="A0A6J6G9K5"/>